<organism evidence="2 3">
    <name type="scientific">Phocaeicola dorei CL02T12C06</name>
    <dbReference type="NCBI Taxonomy" id="997876"/>
    <lineage>
        <taxon>Bacteria</taxon>
        <taxon>Pseudomonadati</taxon>
        <taxon>Bacteroidota</taxon>
        <taxon>Bacteroidia</taxon>
        <taxon>Bacteroidales</taxon>
        <taxon>Bacteroidaceae</taxon>
        <taxon>Phocaeicola</taxon>
    </lineage>
</organism>
<keyword evidence="1" id="KW-0472">Membrane</keyword>
<keyword evidence="3" id="KW-1185">Reference proteome</keyword>
<gene>
    <name evidence="2" type="ORF">HMPREF1064_04525</name>
</gene>
<comment type="caution">
    <text evidence="2">The sequence shown here is derived from an EMBL/GenBank/DDBJ whole genome shotgun (WGS) entry which is preliminary data.</text>
</comment>
<dbReference type="OrthoDB" id="9796457at2"/>
<keyword evidence="1" id="KW-1133">Transmembrane helix</keyword>
<dbReference type="PROSITE" id="PS51257">
    <property type="entry name" value="PROKAR_LIPOPROTEIN"/>
    <property type="match status" value="1"/>
</dbReference>
<feature type="transmembrane region" description="Helical" evidence="1">
    <location>
        <begin position="12"/>
        <end position="31"/>
    </location>
</feature>
<dbReference type="Proteomes" id="UP000005974">
    <property type="component" value="Unassembled WGS sequence"/>
</dbReference>
<proteinExistence type="predicted"/>
<dbReference type="AlphaFoldDB" id="I8VNZ4"/>
<dbReference type="PATRIC" id="fig|997876.3.peg.4748"/>
<evidence type="ECO:0000256" key="1">
    <source>
        <dbReference type="SAM" id="Phobius"/>
    </source>
</evidence>
<evidence type="ECO:0000313" key="2">
    <source>
        <dbReference type="EMBL" id="EIY27082.1"/>
    </source>
</evidence>
<protein>
    <submittedName>
        <fullName evidence="2">Uncharacterized protein</fullName>
    </submittedName>
</protein>
<dbReference type="EMBL" id="AGXJ01000089">
    <property type="protein sequence ID" value="EIY27082.1"/>
    <property type="molecule type" value="Genomic_DNA"/>
</dbReference>
<dbReference type="HOGENOM" id="CLU_2364382_0_0_10"/>
<reference evidence="2 3" key="1">
    <citation type="submission" date="2012-02" db="EMBL/GenBank/DDBJ databases">
        <title>The Genome Sequence of Bacteroides dorei CL02T12C06.</title>
        <authorList>
            <consortium name="The Broad Institute Genome Sequencing Platform"/>
            <person name="Earl A."/>
            <person name="Ward D."/>
            <person name="Feldgarden M."/>
            <person name="Gevers D."/>
            <person name="Zitomersky N.L."/>
            <person name="Coyne M.J."/>
            <person name="Comstock L.E."/>
            <person name="Young S.K."/>
            <person name="Zeng Q."/>
            <person name="Gargeya S."/>
            <person name="Fitzgerald M."/>
            <person name="Haas B."/>
            <person name="Abouelleil A."/>
            <person name="Alvarado L."/>
            <person name="Arachchi H.M."/>
            <person name="Berlin A."/>
            <person name="Chapman S.B."/>
            <person name="Gearin G."/>
            <person name="Goldberg J."/>
            <person name="Griggs A."/>
            <person name="Gujja S."/>
            <person name="Hansen M."/>
            <person name="Heiman D."/>
            <person name="Howarth C."/>
            <person name="Larimer J."/>
            <person name="Lui A."/>
            <person name="MacDonald P.J.P."/>
            <person name="McCowen C."/>
            <person name="Montmayeur A."/>
            <person name="Murphy C."/>
            <person name="Neiman D."/>
            <person name="Pearson M."/>
            <person name="Priest M."/>
            <person name="Roberts A."/>
            <person name="Saif S."/>
            <person name="Shea T."/>
            <person name="Sisk P."/>
            <person name="Stolte C."/>
            <person name="Sykes S."/>
            <person name="Wortman J."/>
            <person name="Nusbaum C."/>
            <person name="Birren B."/>
        </authorList>
    </citation>
    <scope>NUCLEOTIDE SEQUENCE [LARGE SCALE GENOMIC DNA]</scope>
    <source>
        <strain evidence="2 3">CL02T12C06</strain>
    </source>
</reference>
<accession>I8VNZ4</accession>
<keyword evidence="1" id="KW-0812">Transmembrane</keyword>
<name>I8VNZ4_9BACT</name>
<sequence>MERSGNFYKAIRLGYILISILIGCMAYNSLYEWQEIEALELGNKKIDELRKEINNINIQGKFYQFNLSSCIRQQNSLTAQFVSFSLSNLANIFYPPPIFTIINLCLL</sequence>
<evidence type="ECO:0000313" key="3">
    <source>
        <dbReference type="Proteomes" id="UP000005974"/>
    </source>
</evidence>